<proteinExistence type="predicted"/>
<sequence>MPDHGVLYDKKDVKLLILYVLKCLDRPVPFESLNNVIMAGGNAFYFDFADSLNALMESGHVVTVSRDGELRYLNSPLGNETITLLEQELPFSARQNAASNTLIELSRLKLESEIKTQVTEAKNGFRVNCKMFDMSDEIFDFTLLVPTKKQADLLVDSFRRDPVRLYQTVLDTLV</sequence>
<dbReference type="Pfam" id="PF14277">
    <property type="entry name" value="DUF4364"/>
    <property type="match status" value="1"/>
</dbReference>
<organism evidence="1 2">
    <name type="scientific">Feifania hominis</name>
    <dbReference type="NCBI Taxonomy" id="2763660"/>
    <lineage>
        <taxon>Bacteria</taxon>
        <taxon>Bacillati</taxon>
        <taxon>Bacillota</taxon>
        <taxon>Clostridia</taxon>
        <taxon>Eubacteriales</taxon>
        <taxon>Feifaniaceae</taxon>
        <taxon>Feifania</taxon>
    </lineage>
</organism>
<dbReference type="RefSeq" id="WP_249299228.1">
    <property type="nucleotide sequence ID" value="NZ_JACRSP010000001.1"/>
</dbReference>
<evidence type="ECO:0000313" key="2">
    <source>
        <dbReference type="Proteomes" id="UP000620366"/>
    </source>
</evidence>
<gene>
    <name evidence="1" type="ORF">H8695_02175</name>
</gene>
<accession>A0A926DC49</accession>
<protein>
    <submittedName>
        <fullName evidence="1">DUF4364 family protein</fullName>
    </submittedName>
</protein>
<dbReference type="InterPro" id="IPR025374">
    <property type="entry name" value="DUF4364"/>
</dbReference>
<keyword evidence="2" id="KW-1185">Reference proteome</keyword>
<dbReference type="Proteomes" id="UP000620366">
    <property type="component" value="Unassembled WGS sequence"/>
</dbReference>
<reference evidence="1" key="1">
    <citation type="submission" date="2020-08" db="EMBL/GenBank/DDBJ databases">
        <title>Genome public.</title>
        <authorList>
            <person name="Liu C."/>
            <person name="Sun Q."/>
        </authorList>
    </citation>
    <scope>NUCLEOTIDE SEQUENCE</scope>
    <source>
        <strain evidence="1">BX7</strain>
    </source>
</reference>
<name>A0A926DC49_9FIRM</name>
<dbReference type="EMBL" id="JACRSP010000001">
    <property type="protein sequence ID" value="MBC8535501.1"/>
    <property type="molecule type" value="Genomic_DNA"/>
</dbReference>
<dbReference type="AlphaFoldDB" id="A0A926DC49"/>
<comment type="caution">
    <text evidence="1">The sequence shown here is derived from an EMBL/GenBank/DDBJ whole genome shotgun (WGS) entry which is preliminary data.</text>
</comment>
<evidence type="ECO:0000313" key="1">
    <source>
        <dbReference type="EMBL" id="MBC8535501.1"/>
    </source>
</evidence>